<evidence type="ECO:0000256" key="3">
    <source>
        <dbReference type="ARBA" id="ARBA00022670"/>
    </source>
</evidence>
<dbReference type="InterPro" id="IPR001872">
    <property type="entry name" value="Peptidase_A8"/>
</dbReference>
<reference evidence="12" key="1">
    <citation type="journal article" date="2004" name="Int. Biodeterior. Biodegradation">
        <title>Chlorocatechol catabolic enzymes from Achromobacter xylosoxidans A8.</title>
        <authorList>
            <person name="Jencova V."/>
            <person name="Strnad H."/>
            <person name="Chodora Z."/>
            <person name="Ulbrich P."/>
            <person name="Hickey W.J."/>
            <person name="Paces V."/>
        </authorList>
    </citation>
    <scope>NUCLEOTIDE SEQUENCE [LARGE SCALE GENOMIC DNA]</scope>
    <source>
        <strain evidence="12">A8</strain>
        <plasmid evidence="12">pA81</plasmid>
    </source>
</reference>
<evidence type="ECO:0000256" key="11">
    <source>
        <dbReference type="RuleBase" id="RU004181"/>
    </source>
</evidence>
<feature type="active site" evidence="9">
    <location>
        <position position="127"/>
    </location>
</feature>
<protein>
    <recommendedName>
        <fullName evidence="9">Lipoprotein signal peptidase</fullName>
        <ecNumber evidence="9">3.4.23.36</ecNumber>
    </recommendedName>
    <alternativeName>
        <fullName evidence="9">Prolipoprotein signal peptidase</fullName>
    </alternativeName>
    <alternativeName>
        <fullName evidence="9">Signal peptidase II</fullName>
        <shortName evidence="9">SPase II</shortName>
    </alternativeName>
</protein>
<dbReference type="Pfam" id="PF01252">
    <property type="entry name" value="Peptidase_A8"/>
    <property type="match status" value="1"/>
</dbReference>
<dbReference type="AlphaFoldDB" id="Q5GR75"/>
<dbReference type="GO" id="GO:0006508">
    <property type="term" value="P:proteolysis"/>
    <property type="evidence" value="ECO:0007669"/>
    <property type="project" value="UniProtKB-KW"/>
</dbReference>
<comment type="pathway">
    <text evidence="9">Protein modification; lipoprotein biosynthesis (signal peptide cleavage).</text>
</comment>
<comment type="function">
    <text evidence="9 10">This protein specifically catalyzes the removal of signal peptides from prolipoproteins.</text>
</comment>
<dbReference type="PANTHER" id="PTHR33695:SF1">
    <property type="entry name" value="LIPOPROTEIN SIGNAL PEPTIDASE"/>
    <property type="match status" value="1"/>
</dbReference>
<evidence type="ECO:0000256" key="10">
    <source>
        <dbReference type="RuleBase" id="RU000594"/>
    </source>
</evidence>
<keyword evidence="12" id="KW-0614">Plasmid</keyword>
<comment type="subcellular location">
    <subcellularLocation>
        <location evidence="9">Cell membrane</location>
        <topology evidence="9">Multi-pass membrane protein</topology>
    </subcellularLocation>
</comment>
<dbReference type="HAMAP" id="MF_00161">
    <property type="entry name" value="LspA"/>
    <property type="match status" value="1"/>
</dbReference>
<dbReference type="GO" id="GO:0004190">
    <property type="term" value="F:aspartic-type endopeptidase activity"/>
    <property type="evidence" value="ECO:0007669"/>
    <property type="project" value="UniProtKB-UniRule"/>
</dbReference>
<feature type="transmembrane region" description="Helical" evidence="9">
    <location>
        <begin position="100"/>
        <end position="117"/>
    </location>
</feature>
<gene>
    <name evidence="9" type="primary">lspA</name>
</gene>
<feature type="transmembrane region" description="Helical" evidence="9">
    <location>
        <begin position="76"/>
        <end position="93"/>
    </location>
</feature>
<name>Q5GR75_ACHXA</name>
<feature type="transmembrane region" description="Helical" evidence="9">
    <location>
        <begin position="18"/>
        <end position="36"/>
    </location>
</feature>
<keyword evidence="2 9" id="KW-1003">Cell membrane</keyword>
<organism evidence="12">
    <name type="scientific">Achromobacter xylosoxidans (strain A8)</name>
    <dbReference type="NCBI Taxonomy" id="762376"/>
    <lineage>
        <taxon>Bacteria</taxon>
        <taxon>Pseudomonadati</taxon>
        <taxon>Pseudomonadota</taxon>
        <taxon>Betaproteobacteria</taxon>
        <taxon>Burkholderiales</taxon>
        <taxon>Alcaligenaceae</taxon>
        <taxon>Achromobacter</taxon>
    </lineage>
</organism>
<evidence type="ECO:0000256" key="8">
    <source>
        <dbReference type="ARBA" id="ARBA00023136"/>
    </source>
</evidence>
<reference evidence="12" key="2">
    <citation type="submission" date="2005-01" db="EMBL/GenBank/DDBJ databases">
        <title>Analysis of large plasmid from chlorobenzoic acids degrading strain Achromobacter xylosoxidans A8.</title>
        <authorList>
            <person name="Jencova V."/>
        </authorList>
    </citation>
    <scope>NUCLEOTIDE SEQUENCE</scope>
    <source>
        <strain evidence="12">A8</strain>
        <plasmid evidence="12">pA81</plasmid>
    </source>
</reference>
<dbReference type="NCBIfam" id="TIGR00077">
    <property type="entry name" value="lspA"/>
    <property type="match status" value="1"/>
</dbReference>
<evidence type="ECO:0000313" key="12">
    <source>
        <dbReference type="EMBL" id="CAI47896.1"/>
    </source>
</evidence>
<keyword evidence="4 9" id="KW-0812">Transmembrane</keyword>
<feature type="transmembrane region" description="Helical" evidence="9">
    <location>
        <begin position="137"/>
        <end position="160"/>
    </location>
</feature>
<evidence type="ECO:0000256" key="2">
    <source>
        <dbReference type="ARBA" id="ARBA00022475"/>
    </source>
</evidence>
<keyword evidence="8 9" id="KW-0472">Membrane</keyword>
<evidence type="ECO:0000256" key="7">
    <source>
        <dbReference type="ARBA" id="ARBA00022989"/>
    </source>
</evidence>
<dbReference type="GO" id="GO:0005886">
    <property type="term" value="C:plasma membrane"/>
    <property type="evidence" value="ECO:0007669"/>
    <property type="project" value="UniProtKB-SubCell"/>
</dbReference>
<dbReference type="PANTHER" id="PTHR33695">
    <property type="entry name" value="LIPOPROTEIN SIGNAL PEPTIDASE"/>
    <property type="match status" value="1"/>
</dbReference>
<evidence type="ECO:0000256" key="6">
    <source>
        <dbReference type="ARBA" id="ARBA00022801"/>
    </source>
</evidence>
<dbReference type="UniPathway" id="UPA00665"/>
<keyword evidence="12" id="KW-0449">Lipoprotein</keyword>
<sequence>MACTNKEELMHYTYSTHWYYLAFVVFAGDQAVKSYIDMTTPLGWSHEVTSFFNLVHVLNPGAAFSFLAHAGGWQRWFLLAVAVGAAIWLVWLLARPARRLEALAYSLILGGALGNAFDRAIRGQVIDYLDFHLRQWHWPAFNVADMAIVGGAISLIVASLSRPAGQQ</sequence>
<keyword evidence="6 9" id="KW-0378">Hydrolase</keyword>
<geneLocation type="plasmid" evidence="12">
    <name>pA81</name>
</geneLocation>
<feature type="active site" evidence="9">
    <location>
        <position position="145"/>
    </location>
</feature>
<dbReference type="PROSITE" id="PS00855">
    <property type="entry name" value="SPASE_II"/>
    <property type="match status" value="1"/>
</dbReference>
<keyword evidence="7 9" id="KW-1133">Transmembrane helix</keyword>
<evidence type="ECO:0000256" key="4">
    <source>
        <dbReference type="ARBA" id="ARBA00022692"/>
    </source>
</evidence>
<evidence type="ECO:0000256" key="5">
    <source>
        <dbReference type="ARBA" id="ARBA00022750"/>
    </source>
</evidence>
<evidence type="ECO:0000256" key="1">
    <source>
        <dbReference type="ARBA" id="ARBA00006139"/>
    </source>
</evidence>
<dbReference type="EC" id="3.4.23.36" evidence="9"/>
<keyword evidence="3 9" id="KW-0645">Protease</keyword>
<comment type="similarity">
    <text evidence="1 9 11">Belongs to the peptidase A8 family.</text>
</comment>
<proteinExistence type="inferred from homology"/>
<dbReference type="EMBL" id="AJ515144">
    <property type="protein sequence ID" value="CAI47896.1"/>
    <property type="molecule type" value="Genomic_DNA"/>
</dbReference>
<evidence type="ECO:0000256" key="9">
    <source>
        <dbReference type="HAMAP-Rule" id="MF_00161"/>
    </source>
</evidence>
<comment type="catalytic activity">
    <reaction evidence="9 10">
        <text>Release of signal peptides from bacterial membrane prolipoproteins. Hydrolyzes -Xaa-Yaa-Zaa-|-(S,diacylglyceryl)Cys-, in which Xaa is hydrophobic (preferably Leu), and Yaa (Ala or Ser) and Zaa (Gly or Ala) have small, neutral side chains.</text>
        <dbReference type="EC" id="3.4.23.36"/>
    </reaction>
</comment>
<accession>Q5GR75</accession>
<dbReference type="PRINTS" id="PR00781">
    <property type="entry name" value="LIPOSIGPTASE"/>
</dbReference>
<keyword evidence="5 9" id="KW-0064">Aspartyl protease</keyword>